<gene>
    <name evidence="2" type="ordered locus">A2cp1_2979</name>
</gene>
<dbReference type="EMBL" id="CP001359">
    <property type="protein sequence ID" value="ACL66316.1"/>
    <property type="molecule type" value="Genomic_DNA"/>
</dbReference>
<dbReference type="Pfam" id="PF07238">
    <property type="entry name" value="PilZ"/>
    <property type="match status" value="1"/>
</dbReference>
<name>B8JFD9_ANAD2</name>
<sequence length="326" mass="33557">MSDADTIVNPRRAPRARVRCACRVSAPAGVLDAETEDLGPSGCQLRAAGAVARGEAVRLELSHPLLAAPVAIAGRVAWASAQAPWRLGVAFDVAELERAGRWYQALLASSSGIGPGRRLPDRIPLDATIWLGAPPRFVDLDRSEIAILRAVGDGASLRSVAGALGPRWPQARRALFSLLAHQYLTFARGGATRARDWERTLLQAEVALTPEAPAAMAAPAPAAAAPAAVGVPARAAVRAAGGAAAPGAPPARSPDFVGAGVGWRGAAGRPRPPEAAECLERARGELAEGRVHGAIALLRRALAVAPGDPEIAGVLGRLAFDGRRSA</sequence>
<evidence type="ECO:0000313" key="2">
    <source>
        <dbReference type="EMBL" id="ACL66316.1"/>
    </source>
</evidence>
<protein>
    <submittedName>
        <fullName evidence="2">Type IV pilus assembly PilZ</fullName>
    </submittedName>
</protein>
<dbReference type="GO" id="GO:0035438">
    <property type="term" value="F:cyclic-di-GMP binding"/>
    <property type="evidence" value="ECO:0007669"/>
    <property type="project" value="InterPro"/>
</dbReference>
<dbReference type="InterPro" id="IPR009875">
    <property type="entry name" value="PilZ_domain"/>
</dbReference>
<evidence type="ECO:0000259" key="1">
    <source>
        <dbReference type="Pfam" id="PF07238"/>
    </source>
</evidence>
<dbReference type="AlphaFoldDB" id="B8JFD9"/>
<proteinExistence type="predicted"/>
<dbReference type="RefSeq" id="WP_012634048.1">
    <property type="nucleotide sequence ID" value="NC_011891.1"/>
</dbReference>
<dbReference type="HOGENOM" id="CLU_851632_0_0_7"/>
<dbReference type="SUPFAM" id="SSF141371">
    <property type="entry name" value="PilZ domain-like"/>
    <property type="match status" value="1"/>
</dbReference>
<keyword evidence="3" id="KW-1185">Reference proteome</keyword>
<dbReference type="Pfam" id="PF13428">
    <property type="entry name" value="TPR_14"/>
    <property type="match status" value="1"/>
</dbReference>
<accession>B8JFD9</accession>
<reference evidence="2" key="1">
    <citation type="submission" date="2009-01" db="EMBL/GenBank/DDBJ databases">
        <title>Complete sequence of Anaeromyxobacter dehalogenans 2CP-1.</title>
        <authorList>
            <consortium name="US DOE Joint Genome Institute"/>
            <person name="Lucas S."/>
            <person name="Copeland A."/>
            <person name="Lapidus A."/>
            <person name="Glavina del Rio T."/>
            <person name="Dalin E."/>
            <person name="Tice H."/>
            <person name="Bruce D."/>
            <person name="Goodwin L."/>
            <person name="Pitluck S."/>
            <person name="Saunders E."/>
            <person name="Brettin T."/>
            <person name="Detter J.C."/>
            <person name="Han C."/>
            <person name="Larimer F."/>
            <person name="Land M."/>
            <person name="Hauser L."/>
            <person name="Kyrpides N."/>
            <person name="Ovchinnikova G."/>
            <person name="Beliaev A.S."/>
            <person name="Richardson P."/>
        </authorList>
    </citation>
    <scope>NUCLEOTIDE SEQUENCE</scope>
    <source>
        <strain evidence="2">2CP-1</strain>
    </source>
</reference>
<evidence type="ECO:0000313" key="3">
    <source>
        <dbReference type="Proteomes" id="UP000007089"/>
    </source>
</evidence>
<feature type="domain" description="PilZ" evidence="1">
    <location>
        <begin position="11"/>
        <end position="94"/>
    </location>
</feature>
<dbReference type="KEGG" id="acp:A2cp1_2979"/>
<dbReference type="Proteomes" id="UP000007089">
    <property type="component" value="Chromosome"/>
</dbReference>
<organism evidence="2 3">
    <name type="scientific">Anaeromyxobacter dehalogenans (strain ATCC BAA-258 / DSM 21875 / 2CP-1)</name>
    <dbReference type="NCBI Taxonomy" id="455488"/>
    <lineage>
        <taxon>Bacteria</taxon>
        <taxon>Pseudomonadati</taxon>
        <taxon>Myxococcota</taxon>
        <taxon>Myxococcia</taxon>
        <taxon>Myxococcales</taxon>
        <taxon>Cystobacterineae</taxon>
        <taxon>Anaeromyxobacteraceae</taxon>
        <taxon>Anaeromyxobacter</taxon>
    </lineage>
</organism>